<dbReference type="InterPro" id="IPR011837">
    <property type="entry name" value="Glycogen_debranch_GlgX"/>
</dbReference>
<dbReference type="InterPro" id="IPR013780">
    <property type="entry name" value="Glyco_hydro_b"/>
</dbReference>
<dbReference type="EMBL" id="QGDC01000004">
    <property type="protein sequence ID" value="RCH55305.1"/>
    <property type="molecule type" value="Genomic_DNA"/>
</dbReference>
<evidence type="ECO:0000259" key="5">
    <source>
        <dbReference type="SMART" id="SM00642"/>
    </source>
</evidence>
<dbReference type="CDD" id="cd11326">
    <property type="entry name" value="AmyAc_Glg_debranch"/>
    <property type="match status" value="1"/>
</dbReference>
<proteinExistence type="inferred from homology"/>
<dbReference type="GO" id="GO:0004135">
    <property type="term" value="F:amylo-alpha-1,6-glucosidase activity"/>
    <property type="evidence" value="ECO:0007669"/>
    <property type="project" value="InterPro"/>
</dbReference>
<dbReference type="Gene3D" id="3.20.20.80">
    <property type="entry name" value="Glycosidases"/>
    <property type="match status" value="1"/>
</dbReference>
<reference evidence="6 7" key="1">
    <citation type="submission" date="2018-05" db="EMBL/GenBank/DDBJ databases">
        <title>Mucilaginibacter hurinus sp. nov., isolated from briquette warehouse soil.</title>
        <authorList>
            <person name="Choi L."/>
        </authorList>
    </citation>
    <scope>NUCLEOTIDE SEQUENCE [LARGE SCALE GENOMIC DNA]</scope>
    <source>
        <strain evidence="6 7">ZR32</strain>
    </source>
</reference>
<dbReference type="AlphaFoldDB" id="A0A367GQE5"/>
<dbReference type="InterPro" id="IPR017853">
    <property type="entry name" value="GH"/>
</dbReference>
<dbReference type="PANTHER" id="PTHR43002">
    <property type="entry name" value="GLYCOGEN DEBRANCHING ENZYME"/>
    <property type="match status" value="1"/>
</dbReference>
<dbReference type="SUPFAM" id="SSF81296">
    <property type="entry name" value="E set domains"/>
    <property type="match status" value="1"/>
</dbReference>
<evidence type="ECO:0000313" key="6">
    <source>
        <dbReference type="EMBL" id="RCH55305.1"/>
    </source>
</evidence>
<sequence length="712" mass="81589">MKTISYPGKPYPLGATWDGEGVNFTLYADNASGVELCLFDDTNATTESHKIVFTERSHHIWHAYLPGIKPGQLYGYRVHGPYEPENGHRFNPNKLLIDPYAKAIAGTIDWHDSLFGYEIGHEAEDLSFSESDSAPYIPKSVVIDSNFDWGDDQPPRRPYHQSVIYEAHVRGLTMQHPEIPDDIRGTYSAIGHPAIIKHLTDLGITAIELMPVHQYVNDRYLVEKGLSNYWGYNSIGFFAPDVRYSSKGVTGGQVAEFKEMVKALHKAGIEVILDVVYNHTGEGNQMGPTLSFKGIDNASYYRLVEDDKRYYMDYTGTGNTLNAMLPNVLRYIMDSLRYWIIEMHVDGFRFDLASTLARELHEVNRLSAFFDIIHQDPIISQVKLIAEPWDVGEGGYQVGKFPPGWAEWNGKYRDSIRDYWRGADSMLGEFAQRLTGSPDLYQDDYRRPSASINFITAHDGFTLHDLVSYNEKHNDENGEDNNDGESHNRSWNCGAEGDTDDEEVIKLRKQQKRNFFATLFLSQGVPMIVSGDEMGRTQRGNNNAYCQDNEISWLNWEDADKEFLEFTQKLIAFRREHPAFMRRRWFQGQPVTGRGLEDIGWFLPDGTEMTEDNWSHDFAKSLAVFLNGNGLHALDPKGERIVDDHFYLIFNAFHEAIDYVLPPKKYGDNWLKVLDTSMDKVRRTTHEAEEKISVQGRSVILLQHHVKRNERH</sequence>
<dbReference type="OrthoDB" id="9761875at2"/>
<dbReference type="InterPro" id="IPR004193">
    <property type="entry name" value="Glyco_hydro_13_N"/>
</dbReference>
<dbReference type="Pfam" id="PF00128">
    <property type="entry name" value="Alpha-amylase"/>
    <property type="match status" value="2"/>
</dbReference>
<evidence type="ECO:0000256" key="1">
    <source>
        <dbReference type="ARBA" id="ARBA00008061"/>
    </source>
</evidence>
<protein>
    <submittedName>
        <fullName evidence="6">Glycogen debranching enzyme GlgX</fullName>
    </submittedName>
</protein>
<keyword evidence="3" id="KW-0326">Glycosidase</keyword>
<dbReference type="Gene3D" id="2.60.40.10">
    <property type="entry name" value="Immunoglobulins"/>
    <property type="match status" value="1"/>
</dbReference>
<name>A0A367GQE5_9SPHI</name>
<dbReference type="SUPFAM" id="SSF51011">
    <property type="entry name" value="Glycosyl hydrolase domain"/>
    <property type="match status" value="1"/>
</dbReference>
<organism evidence="6 7">
    <name type="scientific">Mucilaginibacter hurinus</name>
    <dbReference type="NCBI Taxonomy" id="2201324"/>
    <lineage>
        <taxon>Bacteria</taxon>
        <taxon>Pseudomonadati</taxon>
        <taxon>Bacteroidota</taxon>
        <taxon>Sphingobacteriia</taxon>
        <taxon>Sphingobacteriales</taxon>
        <taxon>Sphingobacteriaceae</taxon>
        <taxon>Mucilaginibacter</taxon>
    </lineage>
</organism>
<dbReference type="NCBIfam" id="TIGR02100">
    <property type="entry name" value="glgX_debranch"/>
    <property type="match status" value="1"/>
</dbReference>
<dbReference type="Proteomes" id="UP000253209">
    <property type="component" value="Unassembled WGS sequence"/>
</dbReference>
<dbReference type="InterPro" id="IPR006047">
    <property type="entry name" value="GH13_cat_dom"/>
</dbReference>
<evidence type="ECO:0000256" key="3">
    <source>
        <dbReference type="ARBA" id="ARBA00023295"/>
    </source>
</evidence>
<keyword evidence="2" id="KW-0378">Hydrolase</keyword>
<dbReference type="InterPro" id="IPR014756">
    <property type="entry name" value="Ig_E-set"/>
</dbReference>
<evidence type="ECO:0000256" key="2">
    <source>
        <dbReference type="ARBA" id="ARBA00022801"/>
    </source>
</evidence>
<dbReference type="SMART" id="SM00642">
    <property type="entry name" value="Aamy"/>
    <property type="match status" value="1"/>
</dbReference>
<dbReference type="InterPro" id="IPR044505">
    <property type="entry name" value="GlgX_Isoamylase_N_E_set"/>
</dbReference>
<evidence type="ECO:0000313" key="7">
    <source>
        <dbReference type="Proteomes" id="UP000253209"/>
    </source>
</evidence>
<dbReference type="CDD" id="cd02856">
    <property type="entry name" value="E_set_GDE_Isoamylase_N"/>
    <property type="match status" value="1"/>
</dbReference>
<dbReference type="SUPFAM" id="SSF51445">
    <property type="entry name" value="(Trans)glycosidases"/>
    <property type="match status" value="1"/>
</dbReference>
<comment type="similarity">
    <text evidence="1">Belongs to the glycosyl hydrolase 13 family.</text>
</comment>
<comment type="caution">
    <text evidence="6">The sequence shown here is derived from an EMBL/GenBank/DDBJ whole genome shotgun (WGS) entry which is preliminary data.</text>
</comment>
<dbReference type="Pfam" id="PF02922">
    <property type="entry name" value="CBM_48"/>
    <property type="match status" value="1"/>
</dbReference>
<dbReference type="InterPro" id="IPR013783">
    <property type="entry name" value="Ig-like_fold"/>
</dbReference>
<gene>
    <name evidence="6" type="primary">glgX</name>
    <name evidence="6" type="ORF">DJ568_08980</name>
</gene>
<dbReference type="GO" id="GO:0005980">
    <property type="term" value="P:glycogen catabolic process"/>
    <property type="evidence" value="ECO:0007669"/>
    <property type="project" value="InterPro"/>
</dbReference>
<feature type="domain" description="Glycosyl hydrolase family 13 catalytic" evidence="5">
    <location>
        <begin position="140"/>
        <end position="574"/>
    </location>
</feature>
<accession>A0A367GQE5</accession>
<dbReference type="Gene3D" id="2.60.40.1180">
    <property type="entry name" value="Golgi alpha-mannosidase II"/>
    <property type="match status" value="1"/>
</dbReference>
<evidence type="ECO:0000256" key="4">
    <source>
        <dbReference type="SAM" id="MobiDB-lite"/>
    </source>
</evidence>
<dbReference type="RefSeq" id="WP_114004927.1">
    <property type="nucleotide sequence ID" value="NZ_QGDC01000004.1"/>
</dbReference>
<keyword evidence="7" id="KW-1185">Reference proteome</keyword>
<feature type="region of interest" description="Disordered" evidence="4">
    <location>
        <begin position="472"/>
        <end position="495"/>
    </location>
</feature>